<sequence>MSMCALCAPILAALLSLAPVPAASASNGMEWALERWEGDGPARLDIGAPESTRAPPQLPRIPASRPWTLCAVYPHLKDSYWLAVNYGMVDEARALGLGLRVLMGKGYENLESQRAGVSDCIADTRTDALLVGTVSFAGLNDLLRPYAAQHPVLGLVNDIDASVVSSRVGVPWYQLGWQIGRWLAERHPAGSAEATMAWLPGPLEASWVNFVDRGFRAALDGSAVRIVVVSGGDTGRSIQRQLIEAVLDAHPRLDYLVGNAPMAEAAIAELRRRGREDSVGIIASYITPGVHSGLARGRIRVSVSDFPVLQGRLAVRQALHLLEGRAVEPYLGPRVERLDADNLAQYPLDWMLPPAGFVPIYEVIPVEPEKPRTTTPARP</sequence>
<dbReference type="PANTHER" id="PTHR46847">
    <property type="entry name" value="D-ALLOSE-BINDING PERIPLASMIC PROTEIN-RELATED"/>
    <property type="match status" value="1"/>
</dbReference>
<dbReference type="Gene3D" id="3.40.50.2300">
    <property type="match status" value="2"/>
</dbReference>
<accession>A0ABW3WDR5</accession>
<dbReference type="Proteomes" id="UP001597158">
    <property type="component" value="Unassembled WGS sequence"/>
</dbReference>
<dbReference type="NCBIfam" id="NF008185">
    <property type="entry name" value="PRK10936.1"/>
    <property type="match status" value="1"/>
</dbReference>
<feature type="signal peptide" evidence="4">
    <location>
        <begin position="1"/>
        <end position="25"/>
    </location>
</feature>
<comment type="similarity">
    <text evidence="2">Belongs to the bacterial solute-binding protein 2 family.</text>
</comment>
<dbReference type="PANTHER" id="PTHR46847:SF1">
    <property type="entry name" value="D-ALLOSE-BINDING PERIPLASMIC PROTEIN-RELATED"/>
    <property type="match status" value="1"/>
</dbReference>
<keyword evidence="3 4" id="KW-0732">Signal</keyword>
<dbReference type="RefSeq" id="WP_277831119.1">
    <property type="nucleotide sequence ID" value="NZ_JARQZE010000002.1"/>
</dbReference>
<reference evidence="7" key="1">
    <citation type="journal article" date="2019" name="Int. J. Syst. Evol. Microbiol.">
        <title>The Global Catalogue of Microorganisms (GCM) 10K type strain sequencing project: providing services to taxonomists for standard genome sequencing and annotation.</title>
        <authorList>
            <consortium name="The Broad Institute Genomics Platform"/>
            <consortium name="The Broad Institute Genome Sequencing Center for Infectious Disease"/>
            <person name="Wu L."/>
            <person name="Ma J."/>
        </authorList>
    </citation>
    <scope>NUCLEOTIDE SEQUENCE [LARGE SCALE GENOMIC DNA]</scope>
    <source>
        <strain evidence="7">CCUG 48884</strain>
    </source>
</reference>
<evidence type="ECO:0000259" key="5">
    <source>
        <dbReference type="Pfam" id="PF00532"/>
    </source>
</evidence>
<dbReference type="InterPro" id="IPR028082">
    <property type="entry name" value="Peripla_BP_I"/>
</dbReference>
<feature type="chain" id="PRO_5045261246" evidence="4">
    <location>
        <begin position="26"/>
        <end position="379"/>
    </location>
</feature>
<organism evidence="6 7">
    <name type="scientific">Thauera mechernichensis</name>
    <dbReference type="NCBI Taxonomy" id="82788"/>
    <lineage>
        <taxon>Bacteria</taxon>
        <taxon>Pseudomonadati</taxon>
        <taxon>Pseudomonadota</taxon>
        <taxon>Betaproteobacteria</taxon>
        <taxon>Rhodocyclales</taxon>
        <taxon>Zoogloeaceae</taxon>
        <taxon>Thauera</taxon>
    </lineage>
</organism>
<evidence type="ECO:0000256" key="2">
    <source>
        <dbReference type="ARBA" id="ARBA00007639"/>
    </source>
</evidence>
<dbReference type="SUPFAM" id="SSF53822">
    <property type="entry name" value="Periplasmic binding protein-like I"/>
    <property type="match status" value="1"/>
</dbReference>
<evidence type="ECO:0000313" key="7">
    <source>
        <dbReference type="Proteomes" id="UP001597158"/>
    </source>
</evidence>
<keyword evidence="7" id="KW-1185">Reference proteome</keyword>
<name>A0ABW3WDR5_9RHOO</name>
<proteinExistence type="inferred from homology"/>
<protein>
    <submittedName>
        <fullName evidence="6">TMAO reductase system periplasmic protein TorT</fullName>
    </submittedName>
</protein>
<dbReference type="EMBL" id="JBHTMC010000024">
    <property type="protein sequence ID" value="MFD1264158.1"/>
    <property type="molecule type" value="Genomic_DNA"/>
</dbReference>
<dbReference type="InterPro" id="IPR001761">
    <property type="entry name" value="Peripla_BP/Lac1_sug-bd_dom"/>
</dbReference>
<gene>
    <name evidence="6" type="primary">torT</name>
    <name evidence="6" type="ORF">ACFQ4M_11235</name>
</gene>
<dbReference type="CDD" id="cd06306">
    <property type="entry name" value="PBP1_TorT-like"/>
    <property type="match status" value="1"/>
</dbReference>
<evidence type="ECO:0000256" key="1">
    <source>
        <dbReference type="ARBA" id="ARBA00004196"/>
    </source>
</evidence>
<comment type="caution">
    <text evidence="6">The sequence shown here is derived from an EMBL/GenBank/DDBJ whole genome shotgun (WGS) entry which is preliminary data.</text>
</comment>
<evidence type="ECO:0000256" key="3">
    <source>
        <dbReference type="ARBA" id="ARBA00022729"/>
    </source>
</evidence>
<evidence type="ECO:0000313" key="6">
    <source>
        <dbReference type="EMBL" id="MFD1264158.1"/>
    </source>
</evidence>
<dbReference type="Pfam" id="PF00532">
    <property type="entry name" value="Peripla_BP_1"/>
    <property type="match status" value="1"/>
</dbReference>
<evidence type="ECO:0000256" key="4">
    <source>
        <dbReference type="SAM" id="SignalP"/>
    </source>
</evidence>
<comment type="subcellular location">
    <subcellularLocation>
        <location evidence="1">Cell envelope</location>
    </subcellularLocation>
</comment>
<feature type="domain" description="Periplasmic binding protein/LacI sugar binding" evidence="5">
    <location>
        <begin position="67"/>
        <end position="328"/>
    </location>
</feature>